<protein>
    <recommendedName>
        <fullName evidence="3">Oxidoreductase</fullName>
    </recommendedName>
</protein>
<gene>
    <name evidence="1" type="ORF">BZG09_04020</name>
</gene>
<organism evidence="1 2">
    <name type="scientific">Salinivibrio kushneri</name>
    <dbReference type="NCBI Taxonomy" id="1908198"/>
    <lineage>
        <taxon>Bacteria</taxon>
        <taxon>Pseudomonadati</taxon>
        <taxon>Pseudomonadota</taxon>
        <taxon>Gammaproteobacteria</taxon>
        <taxon>Vibrionales</taxon>
        <taxon>Vibrionaceae</taxon>
        <taxon>Salinivibrio</taxon>
    </lineage>
</organism>
<evidence type="ECO:0000313" key="1">
    <source>
        <dbReference type="EMBL" id="OOE45582.1"/>
    </source>
</evidence>
<proteinExistence type="predicted"/>
<dbReference type="RefSeq" id="WP_077457143.1">
    <property type="nucleotide sequence ID" value="NZ_MUEO01000006.1"/>
</dbReference>
<dbReference type="Proteomes" id="UP000188726">
    <property type="component" value="Unassembled WGS sequence"/>
</dbReference>
<dbReference type="EMBL" id="MUEO01000006">
    <property type="protein sequence ID" value="OOE45582.1"/>
    <property type="molecule type" value="Genomic_DNA"/>
</dbReference>
<dbReference type="SUPFAM" id="SSF56524">
    <property type="entry name" value="Oxidoreductase molybdopterin-binding domain"/>
    <property type="match status" value="1"/>
</dbReference>
<reference evidence="1 2" key="1">
    <citation type="journal article" date="2017" name="Genome Announc.">
        <title>Draft Genome Sequences of Salinivibrio proteolyticus, Salinivibrio sharmensis, Salinivibrio siamensis, Salinivibrio costicola subsp. alcaliphilus, Salinivibrio costicola subsp. vallismortis, and 29 New Isolates Belonging to the Genus Salinivibrio.</title>
        <authorList>
            <person name="Lopez-Hermoso C."/>
            <person name="de la Haba R.R."/>
            <person name="Sanchez-Porro C."/>
            <person name="Bayliss S.C."/>
            <person name="Feil E.J."/>
            <person name="Ventosa A."/>
        </authorList>
    </citation>
    <scope>NUCLEOTIDE SEQUENCE [LARGE SCALE GENOMIC DNA]</scope>
    <source>
        <strain evidence="1 2">IC202</strain>
    </source>
</reference>
<accession>A0AB36K905</accession>
<dbReference type="InterPro" id="IPR036374">
    <property type="entry name" value="OxRdtase_Mopterin-bd_sf"/>
</dbReference>
<dbReference type="AlphaFoldDB" id="A0AB36K905"/>
<comment type="caution">
    <text evidence="1">The sequence shown here is derived from an EMBL/GenBank/DDBJ whole genome shotgun (WGS) entry which is preliminary data.</text>
</comment>
<name>A0AB36K905_9GAMM</name>
<evidence type="ECO:0000313" key="2">
    <source>
        <dbReference type="Proteomes" id="UP000188726"/>
    </source>
</evidence>
<sequence length="171" mass="19892">MTTYDPRHTISKSRYPNLLTLFALLCLMLVSHGVKARPILTLYGDVAKHSFTREELMQLADRTIETKTPWTEGKQVFLGVSAQKLLKTHDKQGHALKVHALNDYWSKIPTDEINKYNPVFAIKKNGEWMPIRDKGPIWVVYPLSEFNQYDNEILHSRMVWQVNRIEVLGKE</sequence>
<evidence type="ECO:0008006" key="3">
    <source>
        <dbReference type="Google" id="ProtNLM"/>
    </source>
</evidence>